<accession>A0A1S8CKD9</accession>
<feature type="domain" description="Capsule biosynthesis GfcC-like C-terminal" evidence="2">
    <location>
        <begin position="163"/>
        <end position="250"/>
    </location>
</feature>
<dbReference type="Pfam" id="PF20616">
    <property type="entry name" value="Caps_syn_GfcC_N"/>
    <property type="match status" value="1"/>
</dbReference>
<evidence type="ECO:0000313" key="5">
    <source>
        <dbReference type="Proteomes" id="UP000216021"/>
    </source>
</evidence>
<dbReference type="Gene3D" id="3.10.560.10">
    <property type="entry name" value="Outer membrane lipoprotein wza domain like"/>
    <property type="match status" value="1"/>
</dbReference>
<gene>
    <name evidence="4" type="ORF">BMI79_08285</name>
</gene>
<dbReference type="STRING" id="2034155.BMI79_08285"/>
<protein>
    <submittedName>
        <fullName evidence="4">Uncharacterized protein</fullName>
    </submittedName>
</protein>
<organism evidence="4 5">
    <name type="scientific">Serratia oryzae</name>
    <dbReference type="NCBI Taxonomy" id="2034155"/>
    <lineage>
        <taxon>Bacteria</taxon>
        <taxon>Pseudomonadati</taxon>
        <taxon>Pseudomonadota</taxon>
        <taxon>Gammaproteobacteria</taxon>
        <taxon>Enterobacterales</taxon>
        <taxon>Yersiniaceae</taxon>
        <taxon>Serratia</taxon>
    </lineage>
</organism>
<keyword evidence="1" id="KW-0732">Signal</keyword>
<dbReference type="EMBL" id="MOXD01000004">
    <property type="protein sequence ID" value="OMQ23511.1"/>
    <property type="molecule type" value="Genomic_DNA"/>
</dbReference>
<dbReference type="RefSeq" id="WP_076941718.1">
    <property type="nucleotide sequence ID" value="NZ_MOXD01000004.1"/>
</dbReference>
<dbReference type="InterPro" id="IPR010425">
    <property type="entry name" value="Caps_synth_GfcC-like_C"/>
</dbReference>
<feature type="chain" id="PRO_5012504041" evidence="1">
    <location>
        <begin position="22"/>
        <end position="251"/>
    </location>
</feature>
<dbReference type="InterPro" id="IPR046459">
    <property type="entry name" value="Caps_syn_GfcC_N"/>
</dbReference>
<dbReference type="Gene3D" id="3.10.20.700">
    <property type="match status" value="1"/>
</dbReference>
<dbReference type="OrthoDB" id="5592890at2"/>
<name>A0A1S8CKD9_9GAMM</name>
<proteinExistence type="predicted"/>
<dbReference type="AlphaFoldDB" id="A0A1S8CKD9"/>
<keyword evidence="5" id="KW-1185">Reference proteome</keyword>
<evidence type="ECO:0000259" key="3">
    <source>
        <dbReference type="Pfam" id="PF20616"/>
    </source>
</evidence>
<reference evidence="4 5" key="1">
    <citation type="submission" date="2016-11" db="EMBL/GenBank/DDBJ databases">
        <title>Rahnella oryzae sp. nov., isolated from rice root.</title>
        <authorList>
            <person name="Zhang X.-X."/>
            <person name="Zhang J."/>
        </authorList>
    </citation>
    <scope>NUCLEOTIDE SEQUENCE [LARGE SCALE GENOMIC DNA]</scope>
    <source>
        <strain evidence="4 5">J11-6</strain>
    </source>
</reference>
<feature type="signal peptide" evidence="1">
    <location>
        <begin position="1"/>
        <end position="21"/>
    </location>
</feature>
<dbReference type="Proteomes" id="UP000216021">
    <property type="component" value="Unassembled WGS sequence"/>
</dbReference>
<evidence type="ECO:0000313" key="4">
    <source>
        <dbReference type="EMBL" id="OMQ23511.1"/>
    </source>
</evidence>
<evidence type="ECO:0000256" key="1">
    <source>
        <dbReference type="SAM" id="SignalP"/>
    </source>
</evidence>
<dbReference type="Gene3D" id="6.10.250.2280">
    <property type="match status" value="1"/>
</dbReference>
<feature type="domain" description="Capsule biosynthesis GfcC-like N-terminal" evidence="3">
    <location>
        <begin position="22"/>
        <end position="148"/>
    </location>
</feature>
<dbReference type="Pfam" id="PF06251">
    <property type="entry name" value="Caps_syn_GfcC_C"/>
    <property type="match status" value="1"/>
</dbReference>
<evidence type="ECO:0000259" key="2">
    <source>
        <dbReference type="Pfam" id="PF06251"/>
    </source>
</evidence>
<comment type="caution">
    <text evidence="4">The sequence shown here is derived from an EMBL/GenBank/DDBJ whole genome shotgun (WGS) entry which is preliminary data.</text>
</comment>
<sequence length="251" mass="27822">MKKINLLLSTLLCFSLNSANAESRVTVFYPDKASVTLKNVPTIESLVVDNPALQGNIWWPGAAIAEQSTTRLQQQKQQQLLARLQALSALLRQDGDTSLAATVDSVYAQLAELKVIGRLFVPLDPDMIRLDPVLDRRLLGEYQVYVAPEPKSVRLLGALAPHGKRDFLPGKDVSDYFTGLQPLEGAEHDKAWIITPQGGVQTVPIAYWNRRHNEMTPGSLLFLGFADSALPDDFKDINEQIISLLTHRIPD</sequence>